<dbReference type="SUPFAM" id="SSF52949">
    <property type="entry name" value="Macro domain-like"/>
    <property type="match status" value="1"/>
</dbReference>
<dbReference type="InterPro" id="IPR052056">
    <property type="entry name" value="Mono-ARTD/PARP"/>
</dbReference>
<organism evidence="6 7">
    <name type="scientific">Paramuricea clavata</name>
    <name type="common">Red gorgonian</name>
    <name type="synonym">Violescent sea-whip</name>
    <dbReference type="NCBI Taxonomy" id="317549"/>
    <lineage>
        <taxon>Eukaryota</taxon>
        <taxon>Metazoa</taxon>
        <taxon>Cnidaria</taxon>
        <taxon>Anthozoa</taxon>
        <taxon>Octocorallia</taxon>
        <taxon>Malacalcyonacea</taxon>
        <taxon>Plexauridae</taxon>
        <taxon>Paramuricea</taxon>
    </lineage>
</organism>
<dbReference type="EMBL" id="CACRXK020004802">
    <property type="protein sequence ID" value="CAB4004074.1"/>
    <property type="molecule type" value="Genomic_DNA"/>
</dbReference>
<dbReference type="Pfam" id="PF00644">
    <property type="entry name" value="PARP"/>
    <property type="match status" value="1"/>
</dbReference>
<evidence type="ECO:0000256" key="1">
    <source>
        <dbReference type="ARBA" id="ARBA00004123"/>
    </source>
</evidence>
<evidence type="ECO:0000256" key="2">
    <source>
        <dbReference type="ARBA" id="ARBA00022676"/>
    </source>
</evidence>
<dbReference type="InterPro" id="IPR012317">
    <property type="entry name" value="Poly(ADP-ribose)pol_cat_dom"/>
</dbReference>
<dbReference type="FunFam" id="3.90.228.10:FF:000008">
    <property type="entry name" value="Poly [ADP-ribose] polymerase"/>
    <property type="match status" value="1"/>
</dbReference>
<keyword evidence="2" id="KW-0328">Glycosyltransferase</keyword>
<dbReference type="GO" id="GO:0005634">
    <property type="term" value="C:nucleus"/>
    <property type="evidence" value="ECO:0007669"/>
    <property type="project" value="UniProtKB-SubCell"/>
</dbReference>
<dbReference type="GO" id="GO:0003714">
    <property type="term" value="F:transcription corepressor activity"/>
    <property type="evidence" value="ECO:0007669"/>
    <property type="project" value="TreeGrafter"/>
</dbReference>
<name>A0A7D9IEA7_PARCT</name>
<dbReference type="GO" id="GO:0010629">
    <property type="term" value="P:negative regulation of gene expression"/>
    <property type="evidence" value="ECO:0007669"/>
    <property type="project" value="TreeGrafter"/>
</dbReference>
<dbReference type="GO" id="GO:0003950">
    <property type="term" value="F:NAD+ poly-ADP-ribosyltransferase activity"/>
    <property type="evidence" value="ECO:0007669"/>
    <property type="project" value="UniProtKB-UniRule"/>
</dbReference>
<comment type="caution">
    <text evidence="6">The sequence shown here is derived from an EMBL/GenBank/DDBJ whole genome shotgun (WGS) entry which is preliminary data.</text>
</comment>
<comment type="subcellular location">
    <subcellularLocation>
        <location evidence="1">Nucleus</location>
    </subcellularLocation>
</comment>
<dbReference type="InterPro" id="IPR043472">
    <property type="entry name" value="Macro_dom-like"/>
</dbReference>
<dbReference type="GO" id="GO:0005737">
    <property type="term" value="C:cytoplasm"/>
    <property type="evidence" value="ECO:0007669"/>
    <property type="project" value="TreeGrafter"/>
</dbReference>
<dbReference type="PANTHER" id="PTHR14453">
    <property type="entry name" value="PARP/ZINC FINGER CCCH TYPE DOMAIN CONTAINING PROTEIN"/>
    <property type="match status" value="1"/>
</dbReference>
<dbReference type="Proteomes" id="UP001152795">
    <property type="component" value="Unassembled WGS sequence"/>
</dbReference>
<reference evidence="6" key="1">
    <citation type="submission" date="2020-04" db="EMBL/GenBank/DDBJ databases">
        <authorList>
            <person name="Alioto T."/>
            <person name="Alioto T."/>
            <person name="Gomez Garrido J."/>
        </authorList>
    </citation>
    <scope>NUCLEOTIDE SEQUENCE</scope>
    <source>
        <strain evidence="6">A484AB</strain>
    </source>
</reference>
<dbReference type="PANTHER" id="PTHR14453:SF67">
    <property type="entry name" value="POLY [ADP-RIBOSE] POLYMERASE"/>
    <property type="match status" value="1"/>
</dbReference>
<dbReference type="PROSITE" id="PS51059">
    <property type="entry name" value="PARP_CATALYTIC"/>
    <property type="match status" value="1"/>
</dbReference>
<dbReference type="Gene3D" id="3.90.228.10">
    <property type="match status" value="1"/>
</dbReference>
<evidence type="ECO:0000256" key="4">
    <source>
        <dbReference type="ARBA" id="ARBA00023027"/>
    </source>
</evidence>
<evidence type="ECO:0000256" key="5">
    <source>
        <dbReference type="ARBA" id="ARBA00023242"/>
    </source>
</evidence>
<proteinExistence type="predicted"/>
<gene>
    <name evidence="6" type="ORF">PACLA_8A034145</name>
</gene>
<dbReference type="AlphaFoldDB" id="A0A7D9IEA7"/>
<accession>A0A7D9IEA7</accession>
<dbReference type="SUPFAM" id="SSF56399">
    <property type="entry name" value="ADP-ribosylation"/>
    <property type="match status" value="1"/>
</dbReference>
<keyword evidence="7" id="KW-1185">Reference proteome</keyword>
<keyword evidence="4" id="KW-0520">NAD</keyword>
<evidence type="ECO:0000313" key="6">
    <source>
        <dbReference type="EMBL" id="CAB4004074.1"/>
    </source>
</evidence>
<keyword evidence="3" id="KW-0808">Transferase</keyword>
<evidence type="ECO:0000256" key="3">
    <source>
        <dbReference type="ARBA" id="ARBA00022679"/>
    </source>
</evidence>
<dbReference type="OrthoDB" id="9975606at2759"/>
<protein>
    <submittedName>
        <fullName evidence="6">Poly [ADP-ribose] polymerase 14-like</fullName>
    </submittedName>
</protein>
<dbReference type="CDD" id="cd01439">
    <property type="entry name" value="TCCD_inducible_PARP_like"/>
    <property type="match status" value="1"/>
</dbReference>
<sequence length="258" mass="29473">MPLIGTGKHMFPEDVVLRVMREEFEKFSSMNLPGTLKEIKLVRYGQRMKRTTVPAQPVNGSELSLPSNWTLQPENQLVKLVRIATSSQEYLEVFNHFVARGGNASQLRKVERIQNPQLYSRYLAFKKSMRGEVNEMRLFHGTDAANIDSINAHNFSRSFAGVNGVAYGNGVYFARDASYSMGYANRQLSDALPKMYMAKVLVGDYTKGKKGMKAPPLKNDPHNPGLRYDSVVDHRRNPSMYVIFQDNQYYPEYLLTMR</sequence>
<evidence type="ECO:0000313" key="7">
    <source>
        <dbReference type="Proteomes" id="UP001152795"/>
    </source>
</evidence>
<keyword evidence="5" id="KW-0539">Nucleus</keyword>